<dbReference type="SUPFAM" id="SSF57701">
    <property type="entry name" value="Zn2/Cys6 DNA-binding domain"/>
    <property type="match status" value="1"/>
</dbReference>
<feature type="domain" description="Zn(2)-C6 fungal-type" evidence="11">
    <location>
        <begin position="478"/>
        <end position="505"/>
    </location>
</feature>
<feature type="transmembrane region" description="Helical" evidence="10">
    <location>
        <begin position="63"/>
        <end position="86"/>
    </location>
</feature>
<dbReference type="GO" id="GO:0022857">
    <property type="term" value="F:transmembrane transporter activity"/>
    <property type="evidence" value="ECO:0007669"/>
    <property type="project" value="InterPro"/>
</dbReference>
<feature type="transmembrane region" description="Helical" evidence="10">
    <location>
        <begin position="370"/>
        <end position="388"/>
    </location>
</feature>
<dbReference type="InterPro" id="IPR036259">
    <property type="entry name" value="MFS_trans_sf"/>
</dbReference>
<dbReference type="GO" id="GO:0008270">
    <property type="term" value="F:zinc ion binding"/>
    <property type="evidence" value="ECO:0007669"/>
    <property type="project" value="InterPro"/>
</dbReference>
<feature type="transmembrane region" description="Helical" evidence="10">
    <location>
        <begin position="227"/>
        <end position="250"/>
    </location>
</feature>
<feature type="transmembrane region" description="Helical" evidence="10">
    <location>
        <begin position="198"/>
        <end position="215"/>
    </location>
</feature>
<dbReference type="SUPFAM" id="SSF103473">
    <property type="entry name" value="MFS general substrate transporter"/>
    <property type="match status" value="1"/>
</dbReference>
<dbReference type="FunFam" id="1.20.1250.20:FF:000286">
    <property type="entry name" value="MFS efflux transporter"/>
    <property type="match status" value="1"/>
</dbReference>
<keyword evidence="13" id="KW-1185">Reference proteome</keyword>
<dbReference type="CDD" id="cd00067">
    <property type="entry name" value="GAL4"/>
    <property type="match status" value="1"/>
</dbReference>
<sequence length="1170" mass="127854">MPSIEKDTPIGSPSDPPLPSPSQLEMPSSAPIEAHTASGPSLIIATEHDPHTRSLVFKRLRKVLPLPSPFMANCMLATLFWVMILAGWNDASQGPLLPSLQDYYNVNYLVISIIWIGNFTGFMTSGISNVFLTDRFGFGIVAPFGSAMQGVAYILMATGGPYPLFVVAYVINGFGLGLQDAQCNSLVSRLDNANTKMFLLHAFYGLGATISPLVSTEFVKRFQSQVYLYFWVSLGMAALTVTSLVLVFRLRTEDQVVGRRKDPLAVGTETVAQSGGTSAEIESDVELKARPTGDVSAHLPTPDSTSAKESKQRGGSSGKMKRIMTTPAVHYMAFYICIYVGVEVTLGGWITEFLLSQRGGNDNAGYVTTGYFAGLTLGRVILIPVTGWIGKHNAIYVYTILAIALEIMVWTIPNLVANGVFFSLIGVVLGPMYPVVMMVVIEVLPGELQAGSIGWIASLGQAGSAMMPFITGGIANKCRSRKAKCGSLPPGACDNCAKRGWECIWPEEDGRTARFRPGYIKRNDSLPSARNSMDGPPGTAETTTAPPRSTGFNEAGPSRSSLGQAETSLMTDWNRSTHMRATSPGIAPPPTTSTSHDHALTRVPSGPTPAPPPPPPPPISAIPPHFQHQPIDLDQFDQQWRDWIVPTPGQSPRKDLPSLGLSLSDTDAFLQSLLQAERSDLHVQVMIDGLAESSRGVEVARKTGVMRIKYRRPHGRTAFVPGTLAIPIKVVLQPNQNIQSPATTSSYSGSSQFDPDLLKNLVSTFASHLGTQYPCIDCHELTLAIDRDPAPSFLLCCVAAMAARFSDDPRLSLFNTKAISNGDVYFDRATSMIGSVMKIPLRETVIGFVLLASCADSVSGQWMLAGDATRMAIDLGLHLNDPDNEDTETVRLNRLCFWSVLLLDYTVSIGVGRSTSIRPKSITQQLPTHADVGQSPLTHVFHMFKAFGPLINMLNSEELKLREPEFMDRLRVERASILRLYQDLPPDMQWTGENLRYHHRMGNGAMFFHLHTWIYVILCSSSMASAEMTGPAQLDKLSISGAKLIVDYLTFCDLIDPAIYYVQPFLGQPLFTAGTVIMAELNRSKEGPLDQDGSTMLEAIAHAQIDTIKRAIIKLSEFWRGARLVETAMEECIRGGTERDKIWVENDSYAVEVYDWSLPNRYRSDGAQVN</sequence>
<keyword evidence="4 10" id="KW-0812">Transmembrane</keyword>
<evidence type="ECO:0000256" key="8">
    <source>
        <dbReference type="ARBA" id="ARBA00023242"/>
    </source>
</evidence>
<evidence type="ECO:0000313" key="12">
    <source>
        <dbReference type="EMBL" id="ORX34412.1"/>
    </source>
</evidence>
<feature type="compositionally biased region" description="Pro residues" evidence="9">
    <location>
        <begin position="606"/>
        <end position="621"/>
    </location>
</feature>
<feature type="transmembrane region" description="Helical" evidence="10">
    <location>
        <begin position="395"/>
        <end position="413"/>
    </location>
</feature>
<dbReference type="GO" id="GO:0000981">
    <property type="term" value="F:DNA-binding transcription factor activity, RNA polymerase II-specific"/>
    <property type="evidence" value="ECO:0007669"/>
    <property type="project" value="InterPro"/>
</dbReference>
<keyword evidence="8" id="KW-0539">Nucleus</keyword>
<dbReference type="Pfam" id="PF04082">
    <property type="entry name" value="Fungal_trans"/>
    <property type="match status" value="1"/>
</dbReference>
<dbReference type="InterPro" id="IPR007219">
    <property type="entry name" value="XnlR_reg_dom"/>
</dbReference>
<evidence type="ECO:0000256" key="6">
    <source>
        <dbReference type="ARBA" id="ARBA00022989"/>
    </source>
</evidence>
<evidence type="ECO:0000256" key="3">
    <source>
        <dbReference type="ARBA" id="ARBA00022448"/>
    </source>
</evidence>
<accession>A0A1Y1U8S6</accession>
<feature type="region of interest" description="Disordered" evidence="9">
    <location>
        <begin position="516"/>
        <end position="567"/>
    </location>
</feature>
<dbReference type="Proteomes" id="UP000193218">
    <property type="component" value="Unassembled WGS sequence"/>
</dbReference>
<dbReference type="EMBL" id="NBSH01000014">
    <property type="protein sequence ID" value="ORX34412.1"/>
    <property type="molecule type" value="Genomic_DNA"/>
</dbReference>
<evidence type="ECO:0000259" key="11">
    <source>
        <dbReference type="PROSITE" id="PS50048"/>
    </source>
</evidence>
<comment type="similarity">
    <text evidence="2">Belongs to the major facilitator superfamily.</text>
</comment>
<dbReference type="GO" id="GO:0003677">
    <property type="term" value="F:DNA binding"/>
    <property type="evidence" value="ECO:0007669"/>
    <property type="project" value="InterPro"/>
</dbReference>
<dbReference type="AlphaFoldDB" id="A0A1Y1U8S6"/>
<dbReference type="InParanoid" id="A0A1Y1U8S6"/>
<dbReference type="OrthoDB" id="413079at2759"/>
<feature type="region of interest" description="Disordered" evidence="9">
    <location>
        <begin position="292"/>
        <end position="319"/>
    </location>
</feature>
<evidence type="ECO:0000256" key="10">
    <source>
        <dbReference type="SAM" id="Phobius"/>
    </source>
</evidence>
<dbReference type="Gene3D" id="4.10.240.10">
    <property type="entry name" value="Zn(2)-C6 fungal-type DNA-binding domain"/>
    <property type="match status" value="1"/>
</dbReference>
<dbReference type="Pfam" id="PF07690">
    <property type="entry name" value="MFS_1"/>
    <property type="match status" value="1"/>
</dbReference>
<keyword evidence="7 10" id="KW-0472">Membrane</keyword>
<comment type="subcellular location">
    <subcellularLocation>
        <location evidence="1">Endomembrane system</location>
        <topology evidence="1">Multi-pass membrane protein</topology>
    </subcellularLocation>
</comment>
<evidence type="ECO:0000256" key="4">
    <source>
        <dbReference type="ARBA" id="ARBA00022692"/>
    </source>
</evidence>
<evidence type="ECO:0000256" key="7">
    <source>
        <dbReference type="ARBA" id="ARBA00023136"/>
    </source>
</evidence>
<feature type="transmembrane region" description="Helical" evidence="10">
    <location>
        <begin position="106"/>
        <end position="124"/>
    </location>
</feature>
<dbReference type="InterPro" id="IPR036864">
    <property type="entry name" value="Zn2-C6_fun-type_DNA-bd_sf"/>
</dbReference>
<dbReference type="InterPro" id="IPR011701">
    <property type="entry name" value="MFS"/>
</dbReference>
<feature type="region of interest" description="Disordered" evidence="9">
    <location>
        <begin position="1"/>
        <end position="28"/>
    </location>
</feature>
<dbReference type="Gene3D" id="1.20.1250.20">
    <property type="entry name" value="MFS general substrate transporter like domains"/>
    <property type="match status" value="1"/>
</dbReference>
<feature type="transmembrane region" description="Helical" evidence="10">
    <location>
        <begin position="162"/>
        <end position="178"/>
    </location>
</feature>
<feature type="transmembrane region" description="Helical" evidence="10">
    <location>
        <begin position="328"/>
        <end position="350"/>
    </location>
</feature>
<feature type="compositionally biased region" description="Low complexity" evidence="9">
    <location>
        <begin position="535"/>
        <end position="547"/>
    </location>
</feature>
<feature type="compositionally biased region" description="Polar residues" evidence="9">
    <location>
        <begin position="558"/>
        <end position="567"/>
    </location>
</feature>
<evidence type="ECO:0000313" key="13">
    <source>
        <dbReference type="Proteomes" id="UP000193218"/>
    </source>
</evidence>
<reference evidence="12 13" key="1">
    <citation type="submission" date="2017-03" db="EMBL/GenBank/DDBJ databases">
        <title>Widespread Adenine N6-methylation of Active Genes in Fungi.</title>
        <authorList>
            <consortium name="DOE Joint Genome Institute"/>
            <person name="Mondo S.J."/>
            <person name="Dannebaum R.O."/>
            <person name="Kuo R.C."/>
            <person name="Louie K.B."/>
            <person name="Bewick A.J."/>
            <person name="Labutti K."/>
            <person name="Haridas S."/>
            <person name="Kuo A."/>
            <person name="Salamov A."/>
            <person name="Ahrendt S.R."/>
            <person name="Lau R."/>
            <person name="Bowen B.P."/>
            <person name="Lipzen A."/>
            <person name="Sullivan W."/>
            <person name="Andreopoulos W.B."/>
            <person name="Clum A."/>
            <person name="Lindquist E."/>
            <person name="Daum C."/>
            <person name="Northen T.R."/>
            <person name="Ramamoorthy G."/>
            <person name="Schmitz R.J."/>
            <person name="Gryganskyi A."/>
            <person name="Culley D."/>
            <person name="Magnuson J."/>
            <person name="James T.Y."/>
            <person name="O'Malley M.A."/>
            <person name="Stajich J.E."/>
            <person name="Spatafora J.W."/>
            <person name="Visel A."/>
            <person name="Grigoriev I.V."/>
        </authorList>
    </citation>
    <scope>NUCLEOTIDE SEQUENCE [LARGE SCALE GENOMIC DNA]</scope>
    <source>
        <strain evidence="12 13">NRRL Y-17943</strain>
    </source>
</reference>
<protein>
    <submittedName>
        <fullName evidence="12">Major facilitator superfamily domain-containing protein</fullName>
    </submittedName>
</protein>
<dbReference type="PANTHER" id="PTHR23514">
    <property type="entry name" value="BYPASS OF STOP CODON PROTEIN 6"/>
    <property type="match status" value="1"/>
</dbReference>
<dbReference type="GO" id="GO:0012505">
    <property type="term" value="C:endomembrane system"/>
    <property type="evidence" value="ECO:0007669"/>
    <property type="project" value="UniProtKB-SubCell"/>
</dbReference>
<dbReference type="Pfam" id="PF00172">
    <property type="entry name" value="Zn_clus"/>
    <property type="match status" value="1"/>
</dbReference>
<keyword evidence="5" id="KW-0479">Metal-binding</keyword>
<dbReference type="GO" id="GO:0016020">
    <property type="term" value="C:membrane"/>
    <property type="evidence" value="ECO:0007669"/>
    <property type="project" value="TreeGrafter"/>
</dbReference>
<evidence type="ECO:0000256" key="1">
    <source>
        <dbReference type="ARBA" id="ARBA00004127"/>
    </source>
</evidence>
<gene>
    <name evidence="12" type="ORF">BD324DRAFT_653189</name>
</gene>
<feature type="transmembrane region" description="Helical" evidence="10">
    <location>
        <begin position="453"/>
        <end position="475"/>
    </location>
</feature>
<keyword evidence="6 10" id="KW-1133">Transmembrane helix</keyword>
<name>A0A1Y1U8S6_9TREE</name>
<evidence type="ECO:0000256" key="2">
    <source>
        <dbReference type="ARBA" id="ARBA00008335"/>
    </source>
</evidence>
<dbReference type="CDD" id="cd12148">
    <property type="entry name" value="fungal_TF_MHR"/>
    <property type="match status" value="1"/>
</dbReference>
<evidence type="ECO:0000256" key="9">
    <source>
        <dbReference type="SAM" id="MobiDB-lite"/>
    </source>
</evidence>
<dbReference type="PROSITE" id="PS50048">
    <property type="entry name" value="ZN2_CY6_FUNGAL_2"/>
    <property type="match status" value="1"/>
</dbReference>
<proteinExistence type="inferred from homology"/>
<dbReference type="RefSeq" id="XP_021868675.1">
    <property type="nucleotide sequence ID" value="XM_022018625.1"/>
</dbReference>
<feature type="region of interest" description="Disordered" evidence="9">
    <location>
        <begin position="579"/>
        <end position="627"/>
    </location>
</feature>
<dbReference type="InterPro" id="IPR051788">
    <property type="entry name" value="MFS_Transporter"/>
</dbReference>
<dbReference type="InterPro" id="IPR001138">
    <property type="entry name" value="Zn2Cys6_DnaBD"/>
</dbReference>
<evidence type="ECO:0000256" key="5">
    <source>
        <dbReference type="ARBA" id="ARBA00022723"/>
    </source>
</evidence>
<dbReference type="GO" id="GO:0006351">
    <property type="term" value="P:DNA-templated transcription"/>
    <property type="evidence" value="ECO:0007669"/>
    <property type="project" value="InterPro"/>
</dbReference>
<dbReference type="GeneID" id="33560434"/>
<organism evidence="12 13">
    <name type="scientific">Kockovaella imperatae</name>
    <dbReference type="NCBI Taxonomy" id="4999"/>
    <lineage>
        <taxon>Eukaryota</taxon>
        <taxon>Fungi</taxon>
        <taxon>Dikarya</taxon>
        <taxon>Basidiomycota</taxon>
        <taxon>Agaricomycotina</taxon>
        <taxon>Tremellomycetes</taxon>
        <taxon>Tremellales</taxon>
        <taxon>Cuniculitremaceae</taxon>
        <taxon>Kockovaella</taxon>
    </lineage>
</organism>
<dbReference type="PANTHER" id="PTHR23514:SF3">
    <property type="entry name" value="BYPASS OF STOP CODON PROTEIN 6"/>
    <property type="match status" value="1"/>
</dbReference>
<keyword evidence="3" id="KW-0813">Transport</keyword>
<feature type="transmembrane region" description="Helical" evidence="10">
    <location>
        <begin position="419"/>
        <end position="441"/>
    </location>
</feature>
<dbReference type="SMART" id="SM00906">
    <property type="entry name" value="Fungal_trans"/>
    <property type="match status" value="1"/>
</dbReference>
<dbReference type="STRING" id="4999.A0A1Y1U8S6"/>
<comment type="caution">
    <text evidence="12">The sequence shown here is derived from an EMBL/GenBank/DDBJ whole genome shotgun (WGS) entry which is preliminary data.</text>
</comment>